<organism evidence="1 2">
    <name type="scientific">Brachionus calyciflorus</name>
    <dbReference type="NCBI Taxonomy" id="104777"/>
    <lineage>
        <taxon>Eukaryota</taxon>
        <taxon>Metazoa</taxon>
        <taxon>Spiralia</taxon>
        <taxon>Gnathifera</taxon>
        <taxon>Rotifera</taxon>
        <taxon>Eurotatoria</taxon>
        <taxon>Monogononta</taxon>
        <taxon>Pseudotrocha</taxon>
        <taxon>Ploima</taxon>
        <taxon>Brachionidae</taxon>
        <taxon>Brachionus</taxon>
    </lineage>
</organism>
<proteinExistence type="predicted"/>
<dbReference type="Proteomes" id="UP000663879">
    <property type="component" value="Unassembled WGS sequence"/>
</dbReference>
<dbReference type="AlphaFoldDB" id="A0A814BRI0"/>
<gene>
    <name evidence="1" type="ORF">OXX778_LOCUS12840</name>
</gene>
<protein>
    <submittedName>
        <fullName evidence="1">Uncharacterized protein</fullName>
    </submittedName>
</protein>
<reference evidence="1" key="1">
    <citation type="submission" date="2021-02" db="EMBL/GenBank/DDBJ databases">
        <authorList>
            <person name="Nowell W R."/>
        </authorList>
    </citation>
    <scope>NUCLEOTIDE SEQUENCE</scope>
    <source>
        <strain evidence="1">Ploen Becks lab</strain>
    </source>
</reference>
<comment type="caution">
    <text evidence="1">The sequence shown here is derived from an EMBL/GenBank/DDBJ whole genome shotgun (WGS) entry which is preliminary data.</text>
</comment>
<name>A0A814BRI0_9BILA</name>
<dbReference type="EMBL" id="CAJNOC010002379">
    <property type="protein sequence ID" value="CAF0929792.1"/>
    <property type="molecule type" value="Genomic_DNA"/>
</dbReference>
<keyword evidence="2" id="KW-1185">Reference proteome</keyword>
<sequence length="84" mass="10237">MLTKSSVNKIEWAKQVLTIEQNVSLKQRLKQQKKYANTLNNGEKAFIVRWKQTEEERNIMKEKKHIFRKYIQEAFDHNNFVREI</sequence>
<accession>A0A814BRI0</accession>
<evidence type="ECO:0000313" key="1">
    <source>
        <dbReference type="EMBL" id="CAF0929792.1"/>
    </source>
</evidence>
<evidence type="ECO:0000313" key="2">
    <source>
        <dbReference type="Proteomes" id="UP000663879"/>
    </source>
</evidence>